<name>D1C482_SPHTD</name>
<evidence type="ECO:0000313" key="9">
    <source>
        <dbReference type="Proteomes" id="UP000002027"/>
    </source>
</evidence>
<dbReference type="Gene3D" id="3.40.50.2300">
    <property type="match status" value="1"/>
</dbReference>
<dbReference type="RefSeq" id="WP_012872096.1">
    <property type="nucleotide sequence ID" value="NC_013523.1"/>
</dbReference>
<gene>
    <name evidence="8" type="ordered locus">Sthe_1615</name>
</gene>
<feature type="domain" description="Response regulatory" evidence="7">
    <location>
        <begin position="5"/>
        <end position="121"/>
    </location>
</feature>
<dbReference type="InterPro" id="IPR000792">
    <property type="entry name" value="Tscrpt_reg_LuxR_C"/>
</dbReference>
<evidence type="ECO:0000256" key="5">
    <source>
        <dbReference type="PROSITE-ProRule" id="PRU00169"/>
    </source>
</evidence>
<dbReference type="InterPro" id="IPR039420">
    <property type="entry name" value="WalR-like"/>
</dbReference>
<sequence>MNRIEVLIVDDHPLFRRGIRWSLEEERDIRVVGEASDAQEAMRAADMLSPNVVLLDLNLPGMSGLELCRVLKRRHPQAAIVVLTMHEDDEQLFSSIRVGASAYCTKDIDPAELVTVIRRVARGEYLINENVLSRPFVASRVLDQFRELAQIDEVSSGVFSPLTPREVEILDCVARGNSNKEIARLLNISDQTVKNHITSILRKLAVNDRTQAVIYALRHGWIKLSDEPDPTNQK</sequence>
<dbReference type="Pfam" id="PF00072">
    <property type="entry name" value="Response_reg"/>
    <property type="match status" value="1"/>
</dbReference>
<dbReference type="SUPFAM" id="SSF46894">
    <property type="entry name" value="C-terminal effector domain of the bipartite response regulators"/>
    <property type="match status" value="1"/>
</dbReference>
<dbReference type="InterPro" id="IPR058245">
    <property type="entry name" value="NreC/VraR/RcsB-like_REC"/>
</dbReference>
<evidence type="ECO:0000256" key="4">
    <source>
        <dbReference type="ARBA" id="ARBA00023163"/>
    </source>
</evidence>
<dbReference type="SMART" id="SM00448">
    <property type="entry name" value="REC"/>
    <property type="match status" value="1"/>
</dbReference>
<dbReference type="InterPro" id="IPR016032">
    <property type="entry name" value="Sig_transdc_resp-reg_C-effctor"/>
</dbReference>
<dbReference type="PROSITE" id="PS50110">
    <property type="entry name" value="RESPONSE_REGULATORY"/>
    <property type="match status" value="1"/>
</dbReference>
<dbReference type="PROSITE" id="PS50043">
    <property type="entry name" value="HTH_LUXR_2"/>
    <property type="match status" value="1"/>
</dbReference>
<evidence type="ECO:0000256" key="3">
    <source>
        <dbReference type="ARBA" id="ARBA00023125"/>
    </source>
</evidence>
<protein>
    <submittedName>
        <fullName evidence="8">Two component transcriptional regulator, LuxR family</fullName>
    </submittedName>
</protein>
<dbReference type="InterPro" id="IPR001789">
    <property type="entry name" value="Sig_transdc_resp-reg_receiver"/>
</dbReference>
<dbReference type="InParanoid" id="D1C482"/>
<feature type="modified residue" description="4-aspartylphosphate" evidence="5">
    <location>
        <position position="56"/>
    </location>
</feature>
<evidence type="ECO:0000259" key="7">
    <source>
        <dbReference type="PROSITE" id="PS50110"/>
    </source>
</evidence>
<dbReference type="GO" id="GO:0003677">
    <property type="term" value="F:DNA binding"/>
    <property type="evidence" value="ECO:0007669"/>
    <property type="project" value="UniProtKB-KW"/>
</dbReference>
<feature type="domain" description="HTH luxR-type" evidence="6">
    <location>
        <begin position="155"/>
        <end position="220"/>
    </location>
</feature>
<dbReference type="CDD" id="cd17535">
    <property type="entry name" value="REC_NarL-like"/>
    <property type="match status" value="1"/>
</dbReference>
<dbReference type="EMBL" id="CP001823">
    <property type="protein sequence ID" value="ACZ39049.1"/>
    <property type="molecule type" value="Genomic_DNA"/>
</dbReference>
<dbReference type="Pfam" id="PF00196">
    <property type="entry name" value="GerE"/>
    <property type="match status" value="1"/>
</dbReference>
<keyword evidence="9" id="KW-1185">Reference proteome</keyword>
<dbReference type="Proteomes" id="UP000002027">
    <property type="component" value="Chromosome 1"/>
</dbReference>
<dbReference type="PANTHER" id="PTHR43214">
    <property type="entry name" value="TWO-COMPONENT RESPONSE REGULATOR"/>
    <property type="match status" value="1"/>
</dbReference>
<dbReference type="SMART" id="SM00421">
    <property type="entry name" value="HTH_LUXR"/>
    <property type="match status" value="1"/>
</dbReference>
<dbReference type="eggNOG" id="COG2197">
    <property type="taxonomic scope" value="Bacteria"/>
</dbReference>
<evidence type="ECO:0000256" key="1">
    <source>
        <dbReference type="ARBA" id="ARBA00022553"/>
    </source>
</evidence>
<evidence type="ECO:0000256" key="2">
    <source>
        <dbReference type="ARBA" id="ARBA00023015"/>
    </source>
</evidence>
<keyword evidence="2" id="KW-0805">Transcription regulation</keyword>
<dbReference type="GO" id="GO:0006355">
    <property type="term" value="P:regulation of DNA-templated transcription"/>
    <property type="evidence" value="ECO:0007669"/>
    <property type="project" value="InterPro"/>
</dbReference>
<dbReference type="PANTHER" id="PTHR43214:SF24">
    <property type="entry name" value="TRANSCRIPTIONAL REGULATORY PROTEIN NARL-RELATED"/>
    <property type="match status" value="1"/>
</dbReference>
<dbReference type="PRINTS" id="PR00038">
    <property type="entry name" value="HTHLUXR"/>
</dbReference>
<keyword evidence="3" id="KW-0238">DNA-binding</keyword>
<dbReference type="AlphaFoldDB" id="D1C482"/>
<accession>D1C482</accession>
<keyword evidence="4" id="KW-0804">Transcription</keyword>
<dbReference type="PROSITE" id="PS00622">
    <property type="entry name" value="HTH_LUXR_1"/>
    <property type="match status" value="1"/>
</dbReference>
<reference evidence="9" key="1">
    <citation type="submission" date="2009-11" db="EMBL/GenBank/DDBJ databases">
        <title>The complete chromosome 1 of Sphaerobacter thermophilus DSM 20745.</title>
        <authorList>
            <person name="Lucas S."/>
            <person name="Copeland A."/>
            <person name="Lapidus A."/>
            <person name="Glavina del Rio T."/>
            <person name="Dalin E."/>
            <person name="Tice H."/>
            <person name="Bruce D."/>
            <person name="Goodwin L."/>
            <person name="Pitluck S."/>
            <person name="Kyrpides N."/>
            <person name="Mavromatis K."/>
            <person name="Ivanova N."/>
            <person name="Mikhailova N."/>
            <person name="LaButti K.M."/>
            <person name="Clum A."/>
            <person name="Sun H.I."/>
            <person name="Brettin T."/>
            <person name="Detter J.C."/>
            <person name="Han C."/>
            <person name="Larimer F."/>
            <person name="Land M."/>
            <person name="Hauser L."/>
            <person name="Markowitz V."/>
            <person name="Cheng J.F."/>
            <person name="Hugenholtz P."/>
            <person name="Woyke T."/>
            <person name="Wu D."/>
            <person name="Steenblock K."/>
            <person name="Schneider S."/>
            <person name="Pukall R."/>
            <person name="Goeker M."/>
            <person name="Klenk H.P."/>
            <person name="Eisen J.A."/>
        </authorList>
    </citation>
    <scope>NUCLEOTIDE SEQUENCE [LARGE SCALE GENOMIC DNA]</scope>
    <source>
        <strain evidence="9">ATCC 49802 / DSM 20745 / S 6022</strain>
    </source>
</reference>
<evidence type="ECO:0000259" key="6">
    <source>
        <dbReference type="PROSITE" id="PS50043"/>
    </source>
</evidence>
<dbReference type="STRING" id="479434.Sthe_1615"/>
<dbReference type="HOGENOM" id="CLU_000445_90_10_0"/>
<dbReference type="CDD" id="cd06170">
    <property type="entry name" value="LuxR_C_like"/>
    <property type="match status" value="1"/>
</dbReference>
<proteinExistence type="predicted"/>
<evidence type="ECO:0000313" key="8">
    <source>
        <dbReference type="EMBL" id="ACZ39049.1"/>
    </source>
</evidence>
<organism evidence="8 9">
    <name type="scientific">Sphaerobacter thermophilus (strain ATCC 49802 / DSM 20745 / KCCM 41009 / NCIMB 13125 / S 6022)</name>
    <dbReference type="NCBI Taxonomy" id="479434"/>
    <lineage>
        <taxon>Bacteria</taxon>
        <taxon>Pseudomonadati</taxon>
        <taxon>Thermomicrobiota</taxon>
        <taxon>Thermomicrobia</taxon>
        <taxon>Sphaerobacterales</taxon>
        <taxon>Sphaerobacterineae</taxon>
        <taxon>Sphaerobacteraceae</taxon>
        <taxon>Sphaerobacter</taxon>
    </lineage>
</organism>
<dbReference type="GO" id="GO:0000160">
    <property type="term" value="P:phosphorelay signal transduction system"/>
    <property type="evidence" value="ECO:0007669"/>
    <property type="project" value="InterPro"/>
</dbReference>
<dbReference type="SUPFAM" id="SSF52172">
    <property type="entry name" value="CheY-like"/>
    <property type="match status" value="1"/>
</dbReference>
<dbReference type="InterPro" id="IPR011006">
    <property type="entry name" value="CheY-like_superfamily"/>
</dbReference>
<reference evidence="8 9" key="2">
    <citation type="journal article" date="2010" name="Stand. Genomic Sci.">
        <title>Complete genome sequence of Desulfohalobium retbaense type strain (HR(100)).</title>
        <authorList>
            <person name="Spring S."/>
            <person name="Nolan M."/>
            <person name="Lapidus A."/>
            <person name="Glavina Del Rio T."/>
            <person name="Copeland A."/>
            <person name="Tice H."/>
            <person name="Cheng J.F."/>
            <person name="Lucas S."/>
            <person name="Land M."/>
            <person name="Chen F."/>
            <person name="Bruce D."/>
            <person name="Goodwin L."/>
            <person name="Pitluck S."/>
            <person name="Ivanova N."/>
            <person name="Mavromatis K."/>
            <person name="Mikhailova N."/>
            <person name="Pati A."/>
            <person name="Chen A."/>
            <person name="Palaniappan K."/>
            <person name="Hauser L."/>
            <person name="Chang Y.J."/>
            <person name="Jeffries C.D."/>
            <person name="Munk C."/>
            <person name="Kiss H."/>
            <person name="Chain P."/>
            <person name="Han C."/>
            <person name="Brettin T."/>
            <person name="Detter J.C."/>
            <person name="Schuler E."/>
            <person name="Goker M."/>
            <person name="Rohde M."/>
            <person name="Bristow J."/>
            <person name="Eisen J.A."/>
            <person name="Markowitz V."/>
            <person name="Hugenholtz P."/>
            <person name="Kyrpides N.C."/>
            <person name="Klenk H.P."/>
        </authorList>
    </citation>
    <scope>NUCLEOTIDE SEQUENCE [LARGE SCALE GENOMIC DNA]</scope>
    <source>
        <strain evidence="9">ATCC 49802 / DSM 20745 / S 6022</strain>
    </source>
</reference>
<dbReference type="KEGG" id="sti:Sthe_1615"/>
<keyword evidence="1 5" id="KW-0597">Phosphoprotein</keyword>